<evidence type="ECO:0000313" key="3">
    <source>
        <dbReference type="Proteomes" id="UP000094412"/>
    </source>
</evidence>
<protein>
    <submittedName>
        <fullName evidence="2">Uncharacterized protein</fullName>
    </submittedName>
</protein>
<reference evidence="2 3" key="1">
    <citation type="submission" date="2016-08" db="EMBL/GenBank/DDBJ databases">
        <title>Whole genome sequence of Mesorhizobium sp. strain UASWS1009 isolated from industrial sewage.</title>
        <authorList>
            <person name="Crovadore J."/>
            <person name="Calmin G."/>
            <person name="Chablais R."/>
            <person name="Cochard B."/>
            <person name="Lefort F."/>
        </authorList>
    </citation>
    <scope>NUCLEOTIDE SEQUENCE [LARGE SCALE GENOMIC DNA]</scope>
    <source>
        <strain evidence="2 3">UASWS1009</strain>
    </source>
</reference>
<dbReference type="AlphaFoldDB" id="A0A1C2DD41"/>
<gene>
    <name evidence="2" type="ORF">QV13_24075</name>
</gene>
<organism evidence="2 3">
    <name type="scientific">Mesorhizobium hungaricum</name>
    <dbReference type="NCBI Taxonomy" id="1566387"/>
    <lineage>
        <taxon>Bacteria</taxon>
        <taxon>Pseudomonadati</taxon>
        <taxon>Pseudomonadota</taxon>
        <taxon>Alphaproteobacteria</taxon>
        <taxon>Hyphomicrobiales</taxon>
        <taxon>Phyllobacteriaceae</taxon>
        <taxon>Mesorhizobium</taxon>
    </lineage>
</organism>
<evidence type="ECO:0000256" key="1">
    <source>
        <dbReference type="SAM" id="MobiDB-lite"/>
    </source>
</evidence>
<dbReference type="STRING" id="1566387.QV13_24075"/>
<keyword evidence="3" id="KW-1185">Reference proteome</keyword>
<feature type="compositionally biased region" description="Polar residues" evidence="1">
    <location>
        <begin position="93"/>
        <end position="102"/>
    </location>
</feature>
<dbReference type="RefSeq" id="WP_024922462.1">
    <property type="nucleotide sequence ID" value="NZ_MDEO01000036.1"/>
</dbReference>
<dbReference type="EMBL" id="MDEO01000036">
    <property type="protein sequence ID" value="OCX12678.1"/>
    <property type="molecule type" value="Genomic_DNA"/>
</dbReference>
<name>A0A1C2DD41_9HYPH</name>
<comment type="caution">
    <text evidence="2">The sequence shown here is derived from an EMBL/GenBank/DDBJ whole genome shotgun (WGS) entry which is preliminary data.</text>
</comment>
<accession>A0A1C2DD41</accession>
<sequence length="102" mass="11820">MPGESIGEYVRREIDGEIHKELISDAWFLITHSEDNKPRVDNGERWIYVQAQIDAIREDRSRSRGYPLRRVTIEFNKIGQPFPRLEPLPPLLASSQPAKHGK</sequence>
<dbReference type="Proteomes" id="UP000094412">
    <property type="component" value="Unassembled WGS sequence"/>
</dbReference>
<proteinExistence type="predicted"/>
<evidence type="ECO:0000313" key="2">
    <source>
        <dbReference type="EMBL" id="OCX12678.1"/>
    </source>
</evidence>
<feature type="region of interest" description="Disordered" evidence="1">
    <location>
        <begin position="82"/>
        <end position="102"/>
    </location>
</feature>